<evidence type="ECO:0000313" key="4">
    <source>
        <dbReference type="Proteomes" id="UP000727056"/>
    </source>
</evidence>
<protein>
    <recommendedName>
        <fullName evidence="5">Lipoprotein</fullName>
    </recommendedName>
</protein>
<reference evidence="3 4" key="1">
    <citation type="submission" date="2020-03" db="EMBL/GenBank/DDBJ databases">
        <title>Draft genome of Streptomyces sp. ventii, isolated from the Axial Seamount in the Pacific Ocean, and resequencing of the two type strains Streptomyces lonarensis strain NCL 716 and Streptomyces bohaiensis strain 11A07.</title>
        <authorList>
            <person name="Loughran R.M."/>
            <person name="Pfannmuller K.M."/>
            <person name="Wasson B.J."/>
            <person name="Deadmond M.C."/>
            <person name="Paddock B.E."/>
            <person name="Koyack M.J."/>
            <person name="Gallegos D.A."/>
            <person name="Mitchell E.A."/>
            <person name="Ushijima B."/>
            <person name="Saw J.H."/>
            <person name="Mcphail K.L."/>
            <person name="Videau P."/>
        </authorList>
    </citation>
    <scope>NUCLEOTIDE SEQUENCE [LARGE SCALE GENOMIC DNA]</scope>
    <source>
        <strain evidence="3 4">11A07</strain>
    </source>
</reference>
<dbReference type="EMBL" id="JAAVJC010000016">
    <property type="protein sequence ID" value="NJQ14128.1"/>
    <property type="molecule type" value="Genomic_DNA"/>
</dbReference>
<feature type="compositionally biased region" description="Acidic residues" evidence="1">
    <location>
        <begin position="28"/>
        <end position="47"/>
    </location>
</feature>
<evidence type="ECO:0008006" key="5">
    <source>
        <dbReference type="Google" id="ProtNLM"/>
    </source>
</evidence>
<organism evidence="3 4">
    <name type="scientific">Streptomyces bohaiensis</name>
    <dbReference type="NCBI Taxonomy" id="1431344"/>
    <lineage>
        <taxon>Bacteria</taxon>
        <taxon>Bacillati</taxon>
        <taxon>Actinomycetota</taxon>
        <taxon>Actinomycetes</taxon>
        <taxon>Kitasatosporales</taxon>
        <taxon>Streptomycetaceae</taxon>
        <taxon>Streptomyces</taxon>
    </lineage>
</organism>
<name>A0ABX1C860_9ACTN</name>
<evidence type="ECO:0000313" key="3">
    <source>
        <dbReference type="EMBL" id="NJQ14128.1"/>
    </source>
</evidence>
<sequence length="197" mass="21071">MRSMRGAGVRATAVAAAAVLALSACGSDSDEESAETSESASQDDAEIELASQGSDSDEESESTGPSLLEDVTVEAGEDADIVRLTFADGAREPLGDYFVNPIYRGGDRADETHDGVEGHWYLKLHIPGQDGTGDEDVYEDITFDGDRVVHYYPVLQFEGMLEAVIGINSENGLMPEYEITTEGSDLVIEITDGEHDS</sequence>
<gene>
    <name evidence="3" type="ORF">HCN52_04035</name>
</gene>
<proteinExistence type="predicted"/>
<evidence type="ECO:0000256" key="2">
    <source>
        <dbReference type="SAM" id="SignalP"/>
    </source>
</evidence>
<keyword evidence="4" id="KW-1185">Reference proteome</keyword>
<keyword evidence="2" id="KW-0732">Signal</keyword>
<feature type="signal peptide" evidence="2">
    <location>
        <begin position="1"/>
        <end position="26"/>
    </location>
</feature>
<feature type="chain" id="PRO_5046285088" description="Lipoprotein" evidence="2">
    <location>
        <begin position="27"/>
        <end position="197"/>
    </location>
</feature>
<accession>A0ABX1C860</accession>
<dbReference type="Proteomes" id="UP000727056">
    <property type="component" value="Unassembled WGS sequence"/>
</dbReference>
<dbReference type="RefSeq" id="WP_168086962.1">
    <property type="nucleotide sequence ID" value="NZ_BHZH01000035.1"/>
</dbReference>
<evidence type="ECO:0000256" key="1">
    <source>
        <dbReference type="SAM" id="MobiDB-lite"/>
    </source>
</evidence>
<dbReference type="PROSITE" id="PS51257">
    <property type="entry name" value="PROKAR_LIPOPROTEIN"/>
    <property type="match status" value="1"/>
</dbReference>
<comment type="caution">
    <text evidence="3">The sequence shown here is derived from an EMBL/GenBank/DDBJ whole genome shotgun (WGS) entry which is preliminary data.</text>
</comment>
<feature type="region of interest" description="Disordered" evidence="1">
    <location>
        <begin position="25"/>
        <end position="72"/>
    </location>
</feature>